<dbReference type="Pfam" id="PF01547">
    <property type="entry name" value="SBP_bac_1"/>
    <property type="match status" value="1"/>
</dbReference>
<dbReference type="RefSeq" id="WP_182844351.1">
    <property type="nucleotide sequence ID" value="NZ_BAAALP010000082.1"/>
</dbReference>
<dbReference type="PANTHER" id="PTHR30061">
    <property type="entry name" value="MALTOSE-BINDING PERIPLASMIC PROTEIN"/>
    <property type="match status" value="1"/>
</dbReference>
<proteinExistence type="inferred from homology"/>
<keyword evidence="2" id="KW-0813">Transport</keyword>
<reference evidence="5 6" key="1">
    <citation type="submission" date="2020-08" db="EMBL/GenBank/DDBJ databases">
        <title>Genomic Encyclopedia of Type Strains, Phase IV (KMG-IV): sequencing the most valuable type-strain genomes for metagenomic binning, comparative biology and taxonomic classification.</title>
        <authorList>
            <person name="Goeker M."/>
        </authorList>
    </citation>
    <scope>NUCLEOTIDE SEQUENCE [LARGE SCALE GENOMIC DNA]</scope>
    <source>
        <strain evidence="5 6">DSM 44197</strain>
    </source>
</reference>
<evidence type="ECO:0000256" key="4">
    <source>
        <dbReference type="SAM" id="SignalP"/>
    </source>
</evidence>
<comment type="similarity">
    <text evidence="1">Belongs to the bacterial solute-binding protein 1 family.</text>
</comment>
<organism evidence="5 6">
    <name type="scientific">Actinomadura namibiensis</name>
    <dbReference type="NCBI Taxonomy" id="182080"/>
    <lineage>
        <taxon>Bacteria</taxon>
        <taxon>Bacillati</taxon>
        <taxon>Actinomycetota</taxon>
        <taxon>Actinomycetes</taxon>
        <taxon>Streptosporangiales</taxon>
        <taxon>Thermomonosporaceae</taxon>
        <taxon>Actinomadura</taxon>
    </lineage>
</organism>
<dbReference type="AlphaFoldDB" id="A0A7W3QM10"/>
<dbReference type="PROSITE" id="PS51257">
    <property type="entry name" value="PROKAR_LIPOPROTEIN"/>
    <property type="match status" value="1"/>
</dbReference>
<dbReference type="GO" id="GO:0015768">
    <property type="term" value="P:maltose transport"/>
    <property type="evidence" value="ECO:0007669"/>
    <property type="project" value="TreeGrafter"/>
</dbReference>
<feature type="signal peptide" evidence="4">
    <location>
        <begin position="1"/>
        <end position="21"/>
    </location>
</feature>
<evidence type="ECO:0000313" key="5">
    <source>
        <dbReference type="EMBL" id="MBA8952075.1"/>
    </source>
</evidence>
<evidence type="ECO:0000313" key="6">
    <source>
        <dbReference type="Proteomes" id="UP000572680"/>
    </source>
</evidence>
<dbReference type="GO" id="GO:0055052">
    <property type="term" value="C:ATP-binding cassette (ABC) transporter complex, substrate-binding subunit-containing"/>
    <property type="evidence" value="ECO:0007669"/>
    <property type="project" value="TreeGrafter"/>
</dbReference>
<keyword evidence="6" id="KW-1185">Reference proteome</keyword>
<name>A0A7W3QM10_ACTNM</name>
<keyword evidence="3 4" id="KW-0732">Signal</keyword>
<evidence type="ECO:0000256" key="3">
    <source>
        <dbReference type="ARBA" id="ARBA00022729"/>
    </source>
</evidence>
<dbReference type="InterPro" id="IPR006059">
    <property type="entry name" value="SBP"/>
</dbReference>
<evidence type="ECO:0000256" key="2">
    <source>
        <dbReference type="ARBA" id="ARBA00022448"/>
    </source>
</evidence>
<dbReference type="Gene3D" id="3.40.190.10">
    <property type="entry name" value="Periplasmic binding protein-like II"/>
    <property type="match status" value="2"/>
</dbReference>
<comment type="caution">
    <text evidence="5">The sequence shown here is derived from an EMBL/GenBank/DDBJ whole genome shotgun (WGS) entry which is preliminary data.</text>
</comment>
<feature type="chain" id="PRO_5039410219" evidence="4">
    <location>
        <begin position="22"/>
        <end position="426"/>
    </location>
</feature>
<dbReference type="SUPFAM" id="SSF53850">
    <property type="entry name" value="Periplasmic binding protein-like II"/>
    <property type="match status" value="1"/>
</dbReference>
<protein>
    <submittedName>
        <fullName evidence="5">Arabinogalactan oligomer/maltooligosaccharide transport system substrate-binding protein</fullName>
    </submittedName>
</protein>
<gene>
    <name evidence="5" type="ORF">HNR61_003715</name>
</gene>
<sequence length="426" mass="44744">MRRTPLVGLVTGLALALAACGGGGSADKPVTSVDPATVSGTVTYWDTSDAAVEGPVFKELIKDFESKHPKVKVNYVNVPFGEAQNKFKTAAQGGSGTPDVLRADVGWVTEFASLGYLAPLDGTYAVDKPEDLLPNPAGSTKFNGKTFGVPQTTDSLGLLYNKELLKKAGHDAPPRNLTELKQFALDVKDKTGKTGLTLNVDGFFVLPFLYGEGGDLVDAANKKITVNSPQSVAGLKAISDLISSGAAAKPAIADSYLAAMTAFKEGRTAMIYNGPWSTADALKGSAFKNRENLGVAPVPAGSVKAASPTGGHDYTVYAGSKNLAASYAFVRFMSSTESQSKVAAELGLLPTRTSAYSRPEVQGNELVKTWKPIVDTAAPRAWIPEGGQLFEPLVQAYQGMATGKLDAAGVGRTVDGKYREILKGWN</sequence>
<accession>A0A7W3QM10</accession>
<dbReference type="EMBL" id="JACJIA010000004">
    <property type="protein sequence ID" value="MBA8952075.1"/>
    <property type="molecule type" value="Genomic_DNA"/>
</dbReference>
<evidence type="ECO:0000256" key="1">
    <source>
        <dbReference type="ARBA" id="ARBA00008520"/>
    </source>
</evidence>
<dbReference type="PANTHER" id="PTHR30061:SF50">
    <property type="entry name" value="MALTOSE_MALTODEXTRIN-BINDING PERIPLASMIC PROTEIN"/>
    <property type="match status" value="1"/>
</dbReference>
<dbReference type="GO" id="GO:0042956">
    <property type="term" value="P:maltodextrin transmembrane transport"/>
    <property type="evidence" value="ECO:0007669"/>
    <property type="project" value="TreeGrafter"/>
</dbReference>
<dbReference type="GO" id="GO:1901982">
    <property type="term" value="F:maltose binding"/>
    <property type="evidence" value="ECO:0007669"/>
    <property type="project" value="TreeGrafter"/>
</dbReference>
<dbReference type="Proteomes" id="UP000572680">
    <property type="component" value="Unassembled WGS sequence"/>
</dbReference>